<keyword evidence="4" id="KW-0808">Transferase</keyword>
<dbReference type="InterPro" id="IPR002035">
    <property type="entry name" value="VWF_A"/>
</dbReference>
<comment type="subcellular location">
    <subcellularLocation>
        <location evidence="1">Secreted</location>
    </subcellularLocation>
</comment>
<dbReference type="GO" id="GO:0004674">
    <property type="term" value="F:protein serine/threonine kinase activity"/>
    <property type="evidence" value="ECO:0007669"/>
    <property type="project" value="UniProtKB-KW"/>
</dbReference>
<evidence type="ECO:0000259" key="8">
    <source>
        <dbReference type="PROSITE" id="PS50234"/>
    </source>
</evidence>
<feature type="domain" description="VWFA" evidence="8">
    <location>
        <begin position="157"/>
        <end position="239"/>
    </location>
</feature>
<dbReference type="CDD" id="cd04515">
    <property type="entry name" value="Alpha_kinase"/>
    <property type="match status" value="1"/>
</dbReference>
<dbReference type="AlphaFoldDB" id="A0A4Z0YL69"/>
<keyword evidence="11" id="KW-1185">Reference proteome</keyword>
<evidence type="ECO:0000256" key="7">
    <source>
        <dbReference type="SAM" id="MobiDB-lite"/>
    </source>
</evidence>
<dbReference type="SUPFAM" id="SSF56112">
    <property type="entry name" value="Protein kinase-like (PK-like)"/>
    <property type="match status" value="1"/>
</dbReference>
<keyword evidence="5" id="KW-0732">Signal</keyword>
<comment type="caution">
    <text evidence="10">The sequence shown here is derived from an EMBL/GenBank/DDBJ whole genome shotgun (WGS) entry which is preliminary data.</text>
</comment>
<evidence type="ECO:0000256" key="3">
    <source>
        <dbReference type="ARBA" id="ARBA00022527"/>
    </source>
</evidence>
<sequence>MASPPPSYTSSASVSRSNTSQDELGSMADSMLRASLTRSISSASSVSSTPPPYRSMRSVDPAPFSSARPSSIRTEPPRYVRDRTRTVHRSSITRPVLKSAPTSAVSGSAGSRSSSSKLSAAEERSRLRQLQREVSQAKLAAPEHSTKGLFKAACSTDLLFLIDTTSSMASYIEAAKNQVRGIMGDIKAAFLKESDVRISVVGYKDHADTPNVQFLDFTPSIDQVSQFLNQLDAVGGGDTPEDVLGGVRQALHASWSQQTRCIVHIADAPAHSRALHDLHETNDDYYKPGSEPHGLTYEPLFRKLIQLNINYALLRINSLTDRMSLAFSRVYDPTSAEVKLHKLNIYYKPDGTVIGSLRPRSFIKSDTSNKANAQFEEAELGTSYSELRHLVVKTVASSVSRTANRLSMTVDSLISDRSGKMKRPPADLTAIREDGSSGVEGFCPDVVIHSASTLNNMMDADENIKLSVAELTIYARSTPFEQGSVRVASYARTAASTNRFVVKAFKEDDKGLEHVVEDMQAQALCKAFALEFNGLLKPEYPIDFIVTTCLQQSQPGGGSRKEYLSLEPFLEGEYVKYNSNGLWVKDDTLDDPFNRMAQAFSHFTFERSWGHFLVADLQGVNQLLTDPVVHTRDPQRFKLNVTNLHEEGFKFFFTLHKCNDICRRLGLKTTGEMFITDRFEYRERWPTMDPTACCSNKLCRRIVRLANAHKSDQFPGYHWCDLCWPQLQSSIVPRTCVTPGSTHEFFVSKFFYESQGRKTPQECSEHEEKDVTASSVAVVGGSLWNRMNAANMERSISGRSW</sequence>
<evidence type="ECO:0000259" key="9">
    <source>
        <dbReference type="PROSITE" id="PS51158"/>
    </source>
</evidence>
<evidence type="ECO:0000313" key="10">
    <source>
        <dbReference type="EMBL" id="TGJ79403.1"/>
    </source>
</evidence>
<dbReference type="Gene3D" id="3.40.50.410">
    <property type="entry name" value="von Willebrand factor, type A domain"/>
    <property type="match status" value="1"/>
</dbReference>
<gene>
    <name evidence="10" type="ORF">E0Z10_g9349</name>
</gene>
<proteinExistence type="predicted"/>
<accession>A0A4Z0YL69</accession>
<dbReference type="GO" id="GO:0005524">
    <property type="term" value="F:ATP binding"/>
    <property type="evidence" value="ECO:0007669"/>
    <property type="project" value="InterPro"/>
</dbReference>
<evidence type="ECO:0000256" key="1">
    <source>
        <dbReference type="ARBA" id="ARBA00004613"/>
    </source>
</evidence>
<dbReference type="Pfam" id="PF25106">
    <property type="entry name" value="VWA_4"/>
    <property type="match status" value="1"/>
</dbReference>
<protein>
    <recommendedName>
        <fullName evidence="12">Alpha-type protein kinase domain-containing protein</fullName>
    </recommendedName>
</protein>
<dbReference type="CDD" id="cd00198">
    <property type="entry name" value="vWFA"/>
    <property type="match status" value="1"/>
</dbReference>
<dbReference type="PANTHER" id="PTHR47763">
    <property type="entry name" value="ALPHA-PROTEIN KINASE VWKA"/>
    <property type="match status" value="1"/>
</dbReference>
<dbReference type="InterPro" id="IPR036465">
    <property type="entry name" value="vWFA_dom_sf"/>
</dbReference>
<keyword evidence="2" id="KW-0964">Secreted</keyword>
<dbReference type="PANTHER" id="PTHR47763:SF4">
    <property type="entry name" value="ALPHA-PROTEIN KINASE VWKA"/>
    <property type="match status" value="1"/>
</dbReference>
<feature type="domain" description="Alpha-type protein kinase" evidence="9">
    <location>
        <begin position="456"/>
        <end position="670"/>
    </location>
</feature>
<feature type="compositionally biased region" description="Low complexity" evidence="7">
    <location>
        <begin position="103"/>
        <end position="119"/>
    </location>
</feature>
<evidence type="ECO:0008006" key="12">
    <source>
        <dbReference type="Google" id="ProtNLM"/>
    </source>
</evidence>
<reference evidence="10 11" key="1">
    <citation type="submission" date="2019-03" db="EMBL/GenBank/DDBJ databases">
        <title>Draft genome sequence of Xylaria hypoxylon DSM 108379, a ubiquitous saprotrophic-parasitic fungi on hardwood.</title>
        <authorList>
            <person name="Buettner E."/>
            <person name="Leonhardt S."/>
            <person name="Gebauer A.M."/>
            <person name="Liers C."/>
            <person name="Hofrichter M."/>
            <person name="Kellner H."/>
        </authorList>
    </citation>
    <scope>NUCLEOTIDE SEQUENCE [LARGE SCALE GENOMIC DNA]</scope>
    <source>
        <strain evidence="10 11">DSM 108379</strain>
    </source>
</reference>
<dbReference type="SMART" id="SM00327">
    <property type="entry name" value="VWA"/>
    <property type="match status" value="1"/>
</dbReference>
<evidence type="ECO:0000313" key="11">
    <source>
        <dbReference type="Proteomes" id="UP000297716"/>
    </source>
</evidence>
<dbReference type="InterPro" id="IPR056861">
    <property type="entry name" value="HMCN1-like_VWA"/>
</dbReference>
<keyword evidence="3" id="KW-0723">Serine/threonine-protein kinase</keyword>
<evidence type="ECO:0000256" key="4">
    <source>
        <dbReference type="ARBA" id="ARBA00022679"/>
    </source>
</evidence>
<dbReference type="Pfam" id="PF02816">
    <property type="entry name" value="Alpha_kinase"/>
    <property type="match status" value="1"/>
</dbReference>
<evidence type="ECO:0000256" key="6">
    <source>
        <dbReference type="ARBA" id="ARBA00022777"/>
    </source>
</evidence>
<dbReference type="SUPFAM" id="SSF53300">
    <property type="entry name" value="vWA-like"/>
    <property type="match status" value="1"/>
</dbReference>
<name>A0A4Z0YL69_9PEZI</name>
<dbReference type="Gene3D" id="3.30.200.20">
    <property type="entry name" value="Phosphorylase Kinase, domain 1"/>
    <property type="match status" value="1"/>
</dbReference>
<evidence type="ECO:0000256" key="5">
    <source>
        <dbReference type="ARBA" id="ARBA00022729"/>
    </source>
</evidence>
<dbReference type="PROSITE" id="PS50234">
    <property type="entry name" value="VWFA"/>
    <property type="match status" value="1"/>
</dbReference>
<dbReference type="OrthoDB" id="301415at2759"/>
<evidence type="ECO:0000256" key="2">
    <source>
        <dbReference type="ARBA" id="ARBA00022525"/>
    </source>
</evidence>
<dbReference type="Proteomes" id="UP000297716">
    <property type="component" value="Unassembled WGS sequence"/>
</dbReference>
<dbReference type="InterPro" id="IPR004166">
    <property type="entry name" value="a-kinase_dom"/>
</dbReference>
<dbReference type="InterPro" id="IPR011009">
    <property type="entry name" value="Kinase-like_dom_sf"/>
</dbReference>
<feature type="region of interest" description="Disordered" evidence="7">
    <location>
        <begin position="1"/>
        <end position="138"/>
    </location>
</feature>
<feature type="compositionally biased region" description="Low complexity" evidence="7">
    <location>
        <begin position="32"/>
        <end position="48"/>
    </location>
</feature>
<dbReference type="InterPro" id="IPR052969">
    <property type="entry name" value="Thr-specific_kinase-like"/>
</dbReference>
<dbReference type="SMART" id="SM00811">
    <property type="entry name" value="Alpha_kinase"/>
    <property type="match status" value="1"/>
</dbReference>
<dbReference type="STRING" id="37992.A0A4Z0YL69"/>
<keyword evidence="6" id="KW-0418">Kinase</keyword>
<dbReference type="Gene3D" id="3.20.200.10">
    <property type="entry name" value="MHCK/EF2 kinase"/>
    <property type="match status" value="1"/>
</dbReference>
<feature type="compositionally biased region" description="Low complexity" evidence="7">
    <location>
        <begin position="8"/>
        <end position="20"/>
    </location>
</feature>
<organism evidence="10 11">
    <name type="scientific">Xylaria hypoxylon</name>
    <dbReference type="NCBI Taxonomy" id="37992"/>
    <lineage>
        <taxon>Eukaryota</taxon>
        <taxon>Fungi</taxon>
        <taxon>Dikarya</taxon>
        <taxon>Ascomycota</taxon>
        <taxon>Pezizomycotina</taxon>
        <taxon>Sordariomycetes</taxon>
        <taxon>Xylariomycetidae</taxon>
        <taxon>Xylariales</taxon>
        <taxon>Xylariaceae</taxon>
        <taxon>Xylaria</taxon>
    </lineage>
</organism>
<feature type="compositionally biased region" description="Basic and acidic residues" evidence="7">
    <location>
        <begin position="75"/>
        <end position="85"/>
    </location>
</feature>
<dbReference type="PROSITE" id="PS51158">
    <property type="entry name" value="ALPHA_KINASE"/>
    <property type="match status" value="1"/>
</dbReference>
<dbReference type="EMBL" id="SKBN01000290">
    <property type="protein sequence ID" value="TGJ79403.1"/>
    <property type="molecule type" value="Genomic_DNA"/>
</dbReference>